<dbReference type="Proteomes" id="UP000006038">
    <property type="component" value="Chromosome 6"/>
</dbReference>
<proteinExistence type="predicted"/>
<dbReference type="EnsemblPlants" id="OB06G13020.1">
    <property type="protein sequence ID" value="OB06G13020.1"/>
    <property type="gene ID" value="OB06G13020"/>
</dbReference>
<reference evidence="2" key="1">
    <citation type="journal article" date="2013" name="Nat. Commun.">
        <title>Whole-genome sequencing of Oryza brachyantha reveals mechanisms underlying Oryza genome evolution.</title>
        <authorList>
            <person name="Chen J."/>
            <person name="Huang Q."/>
            <person name="Gao D."/>
            <person name="Wang J."/>
            <person name="Lang Y."/>
            <person name="Liu T."/>
            <person name="Li B."/>
            <person name="Bai Z."/>
            <person name="Luis Goicoechea J."/>
            <person name="Liang C."/>
            <person name="Chen C."/>
            <person name="Zhang W."/>
            <person name="Sun S."/>
            <person name="Liao Y."/>
            <person name="Zhang X."/>
            <person name="Yang L."/>
            <person name="Song C."/>
            <person name="Wang M."/>
            <person name="Shi J."/>
            <person name="Liu G."/>
            <person name="Liu J."/>
            <person name="Zhou H."/>
            <person name="Zhou W."/>
            <person name="Yu Q."/>
            <person name="An N."/>
            <person name="Chen Y."/>
            <person name="Cai Q."/>
            <person name="Wang B."/>
            <person name="Liu B."/>
            <person name="Min J."/>
            <person name="Huang Y."/>
            <person name="Wu H."/>
            <person name="Li Z."/>
            <person name="Zhang Y."/>
            <person name="Yin Y."/>
            <person name="Song W."/>
            <person name="Jiang J."/>
            <person name="Jackson S.A."/>
            <person name="Wing R.A."/>
            <person name="Wang J."/>
            <person name="Chen M."/>
        </authorList>
    </citation>
    <scope>NUCLEOTIDE SEQUENCE [LARGE SCALE GENOMIC DNA]</scope>
    <source>
        <strain evidence="2">cv. IRGC 101232</strain>
    </source>
</reference>
<dbReference type="AlphaFoldDB" id="J3MBA8"/>
<keyword evidence="3" id="KW-1185">Reference proteome</keyword>
<sequence length="113" mass="11682">MAEDMEVLEARSDALLASRSSILCCCSHECHPSATNEASSSALVTFSSRPASFAPIPRSTAAIPAAASLSLSLSLSCAVERRRPARVEKTGTRLPSTGSGRSGPNHWAVVAGV</sequence>
<evidence type="ECO:0000313" key="3">
    <source>
        <dbReference type="Proteomes" id="UP000006038"/>
    </source>
</evidence>
<protein>
    <submittedName>
        <fullName evidence="2">Uncharacterized protein</fullName>
    </submittedName>
</protein>
<evidence type="ECO:0000313" key="2">
    <source>
        <dbReference type="EnsemblPlants" id="OB06G13020.1"/>
    </source>
</evidence>
<reference evidence="2" key="2">
    <citation type="submission" date="2013-04" db="UniProtKB">
        <authorList>
            <consortium name="EnsemblPlants"/>
        </authorList>
    </citation>
    <scope>IDENTIFICATION</scope>
</reference>
<organism evidence="2">
    <name type="scientific">Oryza brachyantha</name>
    <name type="common">malo sina</name>
    <dbReference type="NCBI Taxonomy" id="4533"/>
    <lineage>
        <taxon>Eukaryota</taxon>
        <taxon>Viridiplantae</taxon>
        <taxon>Streptophyta</taxon>
        <taxon>Embryophyta</taxon>
        <taxon>Tracheophyta</taxon>
        <taxon>Spermatophyta</taxon>
        <taxon>Magnoliopsida</taxon>
        <taxon>Liliopsida</taxon>
        <taxon>Poales</taxon>
        <taxon>Poaceae</taxon>
        <taxon>BOP clade</taxon>
        <taxon>Oryzoideae</taxon>
        <taxon>Oryzeae</taxon>
        <taxon>Oryzinae</taxon>
        <taxon>Oryza</taxon>
    </lineage>
</organism>
<name>J3MBA8_ORYBR</name>
<dbReference type="Gramene" id="OB06G13020.1">
    <property type="protein sequence ID" value="OB06G13020.1"/>
    <property type="gene ID" value="OB06G13020"/>
</dbReference>
<dbReference type="HOGENOM" id="CLU_2137351_0_0_1"/>
<accession>J3MBA8</accession>
<feature type="region of interest" description="Disordered" evidence="1">
    <location>
        <begin position="84"/>
        <end position="106"/>
    </location>
</feature>
<evidence type="ECO:0000256" key="1">
    <source>
        <dbReference type="SAM" id="MobiDB-lite"/>
    </source>
</evidence>